<feature type="compositionally biased region" description="Acidic residues" evidence="5">
    <location>
        <begin position="97"/>
        <end position="128"/>
    </location>
</feature>
<organism evidence="7 8">
    <name type="scientific">Rhododendron griersonianum</name>
    <dbReference type="NCBI Taxonomy" id="479676"/>
    <lineage>
        <taxon>Eukaryota</taxon>
        <taxon>Viridiplantae</taxon>
        <taxon>Streptophyta</taxon>
        <taxon>Embryophyta</taxon>
        <taxon>Tracheophyta</taxon>
        <taxon>Spermatophyta</taxon>
        <taxon>Magnoliopsida</taxon>
        <taxon>eudicotyledons</taxon>
        <taxon>Gunneridae</taxon>
        <taxon>Pentapetalae</taxon>
        <taxon>asterids</taxon>
        <taxon>Ericales</taxon>
        <taxon>Ericaceae</taxon>
        <taxon>Ericoideae</taxon>
        <taxon>Rhodoreae</taxon>
        <taxon>Rhododendron</taxon>
    </lineage>
</organism>
<feature type="compositionally biased region" description="Basic and acidic residues" evidence="5">
    <location>
        <begin position="80"/>
        <end position="96"/>
    </location>
</feature>
<feature type="region of interest" description="Disordered" evidence="5">
    <location>
        <begin position="75"/>
        <end position="167"/>
    </location>
</feature>
<evidence type="ECO:0000256" key="2">
    <source>
        <dbReference type="ARBA" id="ARBA00022771"/>
    </source>
</evidence>
<dbReference type="InterPro" id="IPR000315">
    <property type="entry name" value="Znf_B-box"/>
</dbReference>
<proteinExistence type="predicted"/>
<dbReference type="SMART" id="SM00336">
    <property type="entry name" value="BBOX"/>
    <property type="match status" value="1"/>
</dbReference>
<gene>
    <name evidence="7" type="ORF">RHGRI_018498</name>
</gene>
<dbReference type="PROSITE" id="PS50119">
    <property type="entry name" value="ZF_BBOX"/>
    <property type="match status" value="1"/>
</dbReference>
<evidence type="ECO:0000256" key="5">
    <source>
        <dbReference type="SAM" id="MobiDB-lite"/>
    </source>
</evidence>
<reference evidence="7 8" key="1">
    <citation type="submission" date="2020-08" db="EMBL/GenBank/DDBJ databases">
        <title>Plant Genome Project.</title>
        <authorList>
            <person name="Zhang R.-G."/>
        </authorList>
    </citation>
    <scope>NUCLEOTIDE SEQUENCE [LARGE SCALE GENOMIC DNA]</scope>
    <source>
        <strain evidence="7">WSP0</strain>
        <tissue evidence="7">Leaf</tissue>
    </source>
</reference>
<name>A0AAV6K1M6_9ERIC</name>
<evidence type="ECO:0000256" key="4">
    <source>
        <dbReference type="PROSITE-ProRule" id="PRU00024"/>
    </source>
</evidence>
<evidence type="ECO:0000259" key="6">
    <source>
        <dbReference type="PROSITE" id="PS50119"/>
    </source>
</evidence>
<dbReference type="InterPro" id="IPR049808">
    <property type="entry name" value="CONSTANS-like_Bbox1"/>
</dbReference>
<dbReference type="Proteomes" id="UP000823749">
    <property type="component" value="Chromosome 6"/>
</dbReference>
<dbReference type="Pfam" id="PF00643">
    <property type="entry name" value="zf-B_box"/>
    <property type="match status" value="1"/>
</dbReference>
<protein>
    <recommendedName>
        <fullName evidence="6">B box-type domain-containing protein</fullName>
    </recommendedName>
</protein>
<dbReference type="GO" id="GO:0008270">
    <property type="term" value="F:zinc ion binding"/>
    <property type="evidence" value="ECO:0007669"/>
    <property type="project" value="UniProtKB-KW"/>
</dbReference>
<keyword evidence="8" id="KW-1185">Reference proteome</keyword>
<evidence type="ECO:0000256" key="3">
    <source>
        <dbReference type="ARBA" id="ARBA00022833"/>
    </source>
</evidence>
<dbReference type="PANTHER" id="PTHR31717:SF60">
    <property type="entry name" value="B-BOX TYPE ZINC FINGER FAMILY PROTEIN"/>
    <property type="match status" value="1"/>
</dbReference>
<feature type="domain" description="B box-type" evidence="6">
    <location>
        <begin position="1"/>
        <end position="45"/>
    </location>
</feature>
<evidence type="ECO:0000256" key="1">
    <source>
        <dbReference type="ARBA" id="ARBA00022723"/>
    </source>
</evidence>
<keyword evidence="1" id="KW-0479">Metal-binding</keyword>
<dbReference type="PANTHER" id="PTHR31717">
    <property type="entry name" value="ZINC FINGER PROTEIN CONSTANS-LIKE 10"/>
    <property type="match status" value="1"/>
</dbReference>
<accession>A0AAV6K1M6</accession>
<dbReference type="CDD" id="cd19821">
    <property type="entry name" value="Bbox1_BBX-like"/>
    <property type="match status" value="1"/>
</dbReference>
<dbReference type="AlphaFoldDB" id="A0AAV6K1M6"/>
<feature type="compositionally biased region" description="Low complexity" evidence="5">
    <location>
        <begin position="146"/>
        <end position="160"/>
    </location>
</feature>
<evidence type="ECO:0000313" key="7">
    <source>
        <dbReference type="EMBL" id="KAG5546338.1"/>
    </source>
</evidence>
<evidence type="ECO:0000313" key="8">
    <source>
        <dbReference type="Proteomes" id="UP000823749"/>
    </source>
</evidence>
<dbReference type="EMBL" id="JACTNZ010000006">
    <property type="protein sequence ID" value="KAG5546338.1"/>
    <property type="molecule type" value="Genomic_DNA"/>
</dbReference>
<keyword evidence="3" id="KW-0862">Zinc</keyword>
<sequence>MKWCELCSNPARIYCEADGARLCSNCDDKVHSANFLVAKHSRNLLCRVCQSQTPWKASGTKLGPTVSVCSTCFENSSGEKQGRRGGLETEGRHEGNDETDVEFGGEECSDDEEDGELSGSSEDEDEGGGDNQVVPWSFTRAPPPVASCSSSEAVSSRGISSAGGGTGGDEIGCISSRFNHNIASMATSSPALENDEGNASGFFRSVKSKRPNEAIRPERVEERNEVGSRSVAMVINSLRKLQQNTISDVNNTSGVVLGIYRLSKDPAVV</sequence>
<keyword evidence="2 4" id="KW-0863">Zinc-finger</keyword>
<comment type="caution">
    <text evidence="7">The sequence shown here is derived from an EMBL/GenBank/DDBJ whole genome shotgun (WGS) entry which is preliminary data.</text>
</comment>